<sequence>MNPSIKKVVEQAGQFMSDNGIGGWLLYDYKGMNPIFWDTVGYISNVTRPCWLWIPVHGDPRLIVSYVDQNRFEHLGIKTDFWVSRNQMIDALTGLISKVGSVAMEYSPKGILPRVSKV</sequence>
<dbReference type="EMBL" id="UINC01048092">
    <property type="protein sequence ID" value="SVB58206.1"/>
    <property type="molecule type" value="Genomic_DNA"/>
</dbReference>
<dbReference type="SUPFAM" id="SSF53092">
    <property type="entry name" value="Creatinase/prolidase N-terminal domain"/>
    <property type="match status" value="1"/>
</dbReference>
<protein>
    <recommendedName>
        <fullName evidence="2">Creatinase N-terminal domain-containing protein</fullName>
    </recommendedName>
</protein>
<reference evidence="1" key="1">
    <citation type="submission" date="2018-05" db="EMBL/GenBank/DDBJ databases">
        <authorList>
            <person name="Lanie J.A."/>
            <person name="Ng W.-L."/>
            <person name="Kazmierczak K.M."/>
            <person name="Andrzejewski T.M."/>
            <person name="Davidsen T.M."/>
            <person name="Wayne K.J."/>
            <person name="Tettelin H."/>
            <person name="Glass J.I."/>
            <person name="Rusch D."/>
            <person name="Podicherti R."/>
            <person name="Tsui H.-C.T."/>
            <person name="Winkler M.E."/>
        </authorList>
    </citation>
    <scope>NUCLEOTIDE SEQUENCE</scope>
</reference>
<gene>
    <name evidence="1" type="ORF">METZ01_LOCUS211060</name>
</gene>
<dbReference type="AlphaFoldDB" id="A0A382F5A6"/>
<feature type="non-terminal residue" evidence="1">
    <location>
        <position position="118"/>
    </location>
</feature>
<evidence type="ECO:0008006" key="2">
    <source>
        <dbReference type="Google" id="ProtNLM"/>
    </source>
</evidence>
<evidence type="ECO:0000313" key="1">
    <source>
        <dbReference type="EMBL" id="SVB58206.1"/>
    </source>
</evidence>
<proteinExistence type="predicted"/>
<dbReference type="InterPro" id="IPR029149">
    <property type="entry name" value="Creatin/AminoP/Spt16_N"/>
</dbReference>
<organism evidence="1">
    <name type="scientific">marine metagenome</name>
    <dbReference type="NCBI Taxonomy" id="408172"/>
    <lineage>
        <taxon>unclassified sequences</taxon>
        <taxon>metagenomes</taxon>
        <taxon>ecological metagenomes</taxon>
    </lineage>
</organism>
<name>A0A382F5A6_9ZZZZ</name>
<accession>A0A382F5A6</accession>